<sequence length="83" mass="8657">MKLNRIYTVSTGNTTRLVRASHRAQALAHVANTTINVAVASQDELVKHLAKGVSVESASDASTPDLFGLSVAEQTAAPEPISA</sequence>
<accession>A0A6J5RFF0</accession>
<evidence type="ECO:0000313" key="1">
    <source>
        <dbReference type="EMBL" id="CAB4195719.1"/>
    </source>
</evidence>
<proteinExistence type="predicted"/>
<dbReference type="EMBL" id="LR797250">
    <property type="protein sequence ID" value="CAB4195719.1"/>
    <property type="molecule type" value="Genomic_DNA"/>
</dbReference>
<name>A0A6J5RFF0_9CAUD</name>
<organism evidence="1">
    <name type="scientific">uncultured Caudovirales phage</name>
    <dbReference type="NCBI Taxonomy" id="2100421"/>
    <lineage>
        <taxon>Viruses</taxon>
        <taxon>Duplodnaviria</taxon>
        <taxon>Heunggongvirae</taxon>
        <taxon>Uroviricota</taxon>
        <taxon>Caudoviricetes</taxon>
        <taxon>Peduoviridae</taxon>
        <taxon>Maltschvirus</taxon>
        <taxon>Maltschvirus maltsch</taxon>
    </lineage>
</organism>
<protein>
    <submittedName>
        <fullName evidence="1">Uncharacterized protein</fullName>
    </submittedName>
</protein>
<gene>
    <name evidence="1" type="ORF">UFOVP1298_37</name>
</gene>
<reference evidence="1" key="1">
    <citation type="submission" date="2020-05" db="EMBL/GenBank/DDBJ databases">
        <authorList>
            <person name="Chiriac C."/>
            <person name="Salcher M."/>
            <person name="Ghai R."/>
            <person name="Kavagutti S V."/>
        </authorList>
    </citation>
    <scope>NUCLEOTIDE SEQUENCE</scope>
</reference>